<evidence type="ECO:0000256" key="5">
    <source>
        <dbReference type="ARBA" id="ARBA00023242"/>
    </source>
</evidence>
<dbReference type="SUPFAM" id="SSF140996">
    <property type="entry name" value="Hermes dimerisation domain"/>
    <property type="match status" value="1"/>
</dbReference>
<feature type="domain" description="HAT C-terminal dimerisation" evidence="6">
    <location>
        <begin position="760"/>
        <end position="818"/>
    </location>
</feature>
<keyword evidence="3" id="KW-0863">Zinc-finger</keyword>
<keyword evidence="4" id="KW-0862">Zinc</keyword>
<evidence type="ECO:0000256" key="3">
    <source>
        <dbReference type="ARBA" id="ARBA00022771"/>
    </source>
</evidence>
<dbReference type="PANTHER" id="PTHR46481">
    <property type="entry name" value="ZINC FINGER BED DOMAIN-CONTAINING PROTEIN 4"/>
    <property type="match status" value="1"/>
</dbReference>
<organism evidence="7 8">
    <name type="scientific">Caerostris darwini</name>
    <dbReference type="NCBI Taxonomy" id="1538125"/>
    <lineage>
        <taxon>Eukaryota</taxon>
        <taxon>Metazoa</taxon>
        <taxon>Ecdysozoa</taxon>
        <taxon>Arthropoda</taxon>
        <taxon>Chelicerata</taxon>
        <taxon>Arachnida</taxon>
        <taxon>Araneae</taxon>
        <taxon>Araneomorphae</taxon>
        <taxon>Entelegynae</taxon>
        <taxon>Araneoidea</taxon>
        <taxon>Araneidae</taxon>
        <taxon>Caerostris</taxon>
    </lineage>
</organism>
<dbReference type="GO" id="GO:0046983">
    <property type="term" value="F:protein dimerization activity"/>
    <property type="evidence" value="ECO:0007669"/>
    <property type="project" value="InterPro"/>
</dbReference>
<keyword evidence="5" id="KW-0539">Nucleus</keyword>
<dbReference type="SMART" id="SM00614">
    <property type="entry name" value="ZnF_BED"/>
    <property type="match status" value="1"/>
</dbReference>
<dbReference type="InterPro" id="IPR008906">
    <property type="entry name" value="HATC_C_dom"/>
</dbReference>
<dbReference type="AlphaFoldDB" id="A0AAV4QPD5"/>
<proteinExistence type="predicted"/>
<evidence type="ECO:0000256" key="2">
    <source>
        <dbReference type="ARBA" id="ARBA00022723"/>
    </source>
</evidence>
<evidence type="ECO:0000313" key="7">
    <source>
        <dbReference type="EMBL" id="GIY10251.1"/>
    </source>
</evidence>
<comment type="caution">
    <text evidence="7">The sequence shown here is derived from an EMBL/GenBank/DDBJ whole genome shotgun (WGS) entry which is preliminary data.</text>
</comment>
<evidence type="ECO:0000259" key="6">
    <source>
        <dbReference type="Pfam" id="PF05699"/>
    </source>
</evidence>
<sequence>MNCNVHFREFIMADDITELLDEVESKYIVSESQQSALSAKKGHREGEELDAVIHSICNIPEPIECSSIVPGSSLLLNKETKRKCNVLFVGDSNVQSGLSGGVTQRRNALRRPKHSATTKIYTKKYFTKPVFELSPKDLQAETARRKQKEIIEKLFEKKLAVVIDKIIYDAKKFKRIKSDVWSNFGDVRLLISEEEAKRYNIDHRVLQISKEKVLRCESFVACVKCQAVFSYESHSYGTSTLRSHQKSCGKQRYNRSDKPKKYRRLTGSLTDVGMVDPKSVPNEPTFQKNMHNFRDHASKLQEQTLLFFISKLKPFSLMENLEFKDLLQTFIQIGATAGNVNLSHYLSSPNELFEYLINDVYNQTEEMFKLELQFLYGLSFSASVWSHAYDKTSYITLTCHYANEDGLFKSVMFHTSEFPYAQQSASDLTKLFQDCMSLMPNDFKRLLVIDYSYKMVNAFNHNEHFIQCICYAVNCAVQSVISTLSTTNEKDITIEKDIHIVKDIEDSNLDDDDDMQLNIHSVARTYGTDDMEDSHAFASFVSLINQCRSLVQHFKDNKLQGILPKSLVCSAMDWKSLLAMLESINNQWEHVVDILMERNELEMFYFDQELLSIIVDFLEIFRDGYYELSSLSNPTLNLVLPWVTKWKTHCLQNEDESPILAAIKTFMNSSIDQEVVKRITIHHKLATFLDPRFKELQFLTTEDKLETQSYAESMVRECRETLLINGIDVHNVASTNDHFSEFYDNMSIDNDAIQVTPSEEVEEYVMEEFNMGRQDLDQENKFNPLQYWIRAKTRYPYLSRVALWILSCPASAIQTDDIQVLEDWMITIKDNEFPPEHMHKCLLIKSFKNFRPKMSDAETKL</sequence>
<accession>A0AAV4QPD5</accession>
<dbReference type="GO" id="GO:0005634">
    <property type="term" value="C:nucleus"/>
    <property type="evidence" value="ECO:0007669"/>
    <property type="project" value="UniProtKB-SubCell"/>
</dbReference>
<gene>
    <name evidence="7" type="primary">AVEN_139546_1</name>
    <name evidence="7" type="ORF">CDAR_395651</name>
</gene>
<keyword evidence="8" id="KW-1185">Reference proteome</keyword>
<dbReference type="InterPro" id="IPR052035">
    <property type="entry name" value="ZnF_BED_domain_contain"/>
</dbReference>
<protein>
    <submittedName>
        <fullName evidence="7">Dimer_Tnp_hAT domain-containing protein</fullName>
    </submittedName>
</protein>
<dbReference type="GO" id="GO:0008270">
    <property type="term" value="F:zinc ion binding"/>
    <property type="evidence" value="ECO:0007669"/>
    <property type="project" value="UniProtKB-KW"/>
</dbReference>
<dbReference type="Pfam" id="PF05699">
    <property type="entry name" value="Dimer_Tnp_hAT"/>
    <property type="match status" value="1"/>
</dbReference>
<keyword evidence="2" id="KW-0479">Metal-binding</keyword>
<name>A0AAV4QPD5_9ARAC</name>
<reference evidence="7 8" key="1">
    <citation type="submission" date="2021-06" db="EMBL/GenBank/DDBJ databases">
        <title>Caerostris darwini draft genome.</title>
        <authorList>
            <person name="Kono N."/>
            <person name="Arakawa K."/>
        </authorList>
    </citation>
    <scope>NUCLEOTIDE SEQUENCE [LARGE SCALE GENOMIC DNA]</scope>
</reference>
<dbReference type="PANTHER" id="PTHR46481:SF10">
    <property type="entry name" value="ZINC FINGER BED DOMAIN-CONTAINING PROTEIN 39"/>
    <property type="match status" value="1"/>
</dbReference>
<dbReference type="EMBL" id="BPLQ01004733">
    <property type="protein sequence ID" value="GIY10251.1"/>
    <property type="molecule type" value="Genomic_DNA"/>
</dbReference>
<dbReference type="Proteomes" id="UP001054837">
    <property type="component" value="Unassembled WGS sequence"/>
</dbReference>
<evidence type="ECO:0000256" key="1">
    <source>
        <dbReference type="ARBA" id="ARBA00004123"/>
    </source>
</evidence>
<dbReference type="InterPro" id="IPR012337">
    <property type="entry name" value="RNaseH-like_sf"/>
</dbReference>
<evidence type="ECO:0000256" key="4">
    <source>
        <dbReference type="ARBA" id="ARBA00022833"/>
    </source>
</evidence>
<comment type="subcellular location">
    <subcellularLocation>
        <location evidence="1">Nucleus</location>
    </subcellularLocation>
</comment>
<dbReference type="SUPFAM" id="SSF53098">
    <property type="entry name" value="Ribonuclease H-like"/>
    <property type="match status" value="1"/>
</dbReference>
<evidence type="ECO:0000313" key="8">
    <source>
        <dbReference type="Proteomes" id="UP001054837"/>
    </source>
</evidence>
<dbReference type="Gene3D" id="1.10.10.1070">
    <property type="entry name" value="Zinc finger, BED domain-containing"/>
    <property type="match status" value="1"/>
</dbReference>